<evidence type="ECO:0000259" key="7">
    <source>
        <dbReference type="Pfam" id="PF12231"/>
    </source>
</evidence>
<proteinExistence type="predicted"/>
<keyword evidence="6" id="KW-0131">Cell cycle</keyword>
<dbReference type="GeneID" id="111014406"/>
<keyword evidence="4" id="KW-0779">Telomere</keyword>
<dbReference type="Proteomes" id="UP000504603">
    <property type="component" value="Unplaced"/>
</dbReference>
<comment type="subcellular location">
    <subcellularLocation>
        <location evidence="2">Chromosome</location>
        <location evidence="2">Telomere</location>
    </subcellularLocation>
    <subcellularLocation>
        <location evidence="1">Nucleus</location>
    </subcellularLocation>
</comment>
<dbReference type="SUPFAM" id="SSF48371">
    <property type="entry name" value="ARM repeat"/>
    <property type="match status" value="1"/>
</dbReference>
<dbReference type="KEGG" id="mcha:111014406"/>
<evidence type="ECO:0000256" key="3">
    <source>
        <dbReference type="ARBA" id="ARBA00022454"/>
    </source>
</evidence>
<evidence type="ECO:0000256" key="6">
    <source>
        <dbReference type="ARBA" id="ARBA00023306"/>
    </source>
</evidence>
<dbReference type="Gene3D" id="1.25.10.10">
    <property type="entry name" value="Leucine-rich Repeat Variant"/>
    <property type="match status" value="1"/>
</dbReference>
<keyword evidence="3" id="KW-0158">Chromosome</keyword>
<dbReference type="GO" id="GO:0000723">
    <property type="term" value="P:telomere maintenance"/>
    <property type="evidence" value="ECO:0007669"/>
    <property type="project" value="TreeGrafter"/>
</dbReference>
<organism evidence="8 9">
    <name type="scientific">Momordica charantia</name>
    <name type="common">Bitter gourd</name>
    <name type="synonym">Balsam pear</name>
    <dbReference type="NCBI Taxonomy" id="3673"/>
    <lineage>
        <taxon>Eukaryota</taxon>
        <taxon>Viridiplantae</taxon>
        <taxon>Streptophyta</taxon>
        <taxon>Embryophyta</taxon>
        <taxon>Tracheophyta</taxon>
        <taxon>Spermatophyta</taxon>
        <taxon>Magnoliopsida</taxon>
        <taxon>eudicotyledons</taxon>
        <taxon>Gunneridae</taxon>
        <taxon>Pentapetalae</taxon>
        <taxon>rosids</taxon>
        <taxon>fabids</taxon>
        <taxon>Cucurbitales</taxon>
        <taxon>Cucurbitaceae</taxon>
        <taxon>Momordiceae</taxon>
        <taxon>Momordica</taxon>
    </lineage>
</organism>
<dbReference type="InterPro" id="IPR011989">
    <property type="entry name" value="ARM-like"/>
</dbReference>
<dbReference type="GO" id="GO:0005634">
    <property type="term" value="C:nucleus"/>
    <property type="evidence" value="ECO:0007669"/>
    <property type="project" value="UniProtKB-SubCell"/>
</dbReference>
<dbReference type="Pfam" id="PF12231">
    <property type="entry name" value="Rif1_N"/>
    <property type="match status" value="1"/>
</dbReference>
<evidence type="ECO:0000256" key="5">
    <source>
        <dbReference type="ARBA" id="ARBA00023242"/>
    </source>
</evidence>
<dbReference type="InterPro" id="IPR016024">
    <property type="entry name" value="ARM-type_fold"/>
</dbReference>
<dbReference type="RefSeq" id="XP_022144814.1">
    <property type="nucleotide sequence ID" value="XM_022289122.1"/>
</dbReference>
<dbReference type="OrthoDB" id="5399929at2759"/>
<evidence type="ECO:0000256" key="4">
    <source>
        <dbReference type="ARBA" id="ARBA00022895"/>
    </source>
</evidence>
<dbReference type="PANTHER" id="PTHR22928">
    <property type="entry name" value="TELOMERE-ASSOCIATED PROTEIN RIF1"/>
    <property type="match status" value="1"/>
</dbReference>
<sequence length="1127" mass="127519">MSDILNRLEEIYTLICSGIKANKSLAYSTLLQLQQASITNHDSIDALAEFSRGSIQLIVSDTQDEDEEIAAHALKCLGFIIYHPSIVAAISAKEASFIFESLAELIIRTKIKSVCNLGVWCISIQQLDADFLAMHFQSLLLAVTHALDNPNGSLSTTFEAIQAITKLAAKLNDKMRESSYIWAPPIYRRLLSSDKKERDMSERCLLKTRSTILPPPLVLSKALAKDMKESLLIEMDKLLNLGMKVQTIAAWGWFIRILGSHSMKNKSLVNKMLKIPERTFSDHDPQVQIASQVAWEGLIDALAHSPTLMCEINVVKEDNNQTVQTLNGNNIEIQGNGFSKSIKLIMVPLVGVMLSKCNLSVRLSCLNTWYYLLYKLDSFVNSPSMMKVVLEPILEATFRLVPDNENSRLWSMCLSLLDDLLLAKYSHMHNDLPVQLCESEAVASKIENLETGKMSWKQYPIRWLPWNLNLLDFHLKVICFITTSASMETFTNENRTFAYDACQRLFKSVLRGVRLELKKLSANYDDVMFALRKTLRFLRHLYDDISADANIQLQHNLHYAILNFIQAVTKELEPTILESPLYEVELDLKEIDTIQSVNHINYAEVLGIHYISYMGKVSPIVYLVVMYSLVAVQCTSSMCLTDCVLKEMHEYFELVFSSFTPPDNLLAAILILYNNLVPSSLKIWMAISKGLMESSNMRNYFLFRTKSETAGVNTICHLFSYPFVVCSLKKSCGSPLEKLELESVVQVWKLVYSSVNTLQLESSMRISFTENFASMLSGCLNDQGMLGCASESCSSCEDFIADFLSVLVDIVINILEGLQISGRSSDRITREDSISKNSSCASSSLRLAARFIELSWIRLGKNPSSWLSRLFSALAQFVSCLHLKQDIFEFIEIVSSPLLLWLTKMETLNESISSQLQILWAEIISCLQRGWPSLANDSGFLNLLAPLLEKTLDHPNSSISVPTITFWNSSYGEHLVLSYPQNLLSVLHKLSRNGRLKLRKRCMWAVEQCPARQEDADRPFSHRVSGTSIRSSKIIELMTTTKQDKHKRKEIPILNSKRKKIELTQHQKEVRRAQQGRARDCGGHGPGIRTYTTLDFSQMVNDSEESQDSQNLDSILEMVKTDQLPLR</sequence>
<dbReference type="GO" id="GO:0000781">
    <property type="term" value="C:chromosome, telomeric region"/>
    <property type="evidence" value="ECO:0007669"/>
    <property type="project" value="UniProtKB-SubCell"/>
</dbReference>
<evidence type="ECO:0000313" key="8">
    <source>
        <dbReference type="Proteomes" id="UP000504603"/>
    </source>
</evidence>
<evidence type="ECO:0000256" key="2">
    <source>
        <dbReference type="ARBA" id="ARBA00004574"/>
    </source>
</evidence>
<gene>
    <name evidence="9" type="primary">LOC111014406</name>
</gene>
<evidence type="ECO:0000313" key="9">
    <source>
        <dbReference type="RefSeq" id="XP_022144814.1"/>
    </source>
</evidence>
<dbReference type="AlphaFoldDB" id="A0A6J1CTD6"/>
<feature type="domain" description="Telomere-associated protein Rif1 N-terminal" evidence="7">
    <location>
        <begin position="26"/>
        <end position="377"/>
    </location>
</feature>
<accession>A0A6J1CTD6</accession>
<dbReference type="PANTHER" id="PTHR22928:SF3">
    <property type="entry name" value="TELOMERE-ASSOCIATED PROTEIN RIF1"/>
    <property type="match status" value="1"/>
</dbReference>
<keyword evidence="5" id="KW-0539">Nucleus</keyword>
<protein>
    <submittedName>
        <fullName evidence="9">Telomere-associated protein RIF1-like</fullName>
    </submittedName>
</protein>
<reference evidence="9" key="1">
    <citation type="submission" date="2025-08" db="UniProtKB">
        <authorList>
            <consortium name="RefSeq"/>
        </authorList>
    </citation>
    <scope>IDENTIFICATION</scope>
    <source>
        <strain evidence="9">OHB3-1</strain>
    </source>
</reference>
<evidence type="ECO:0000256" key="1">
    <source>
        <dbReference type="ARBA" id="ARBA00004123"/>
    </source>
</evidence>
<dbReference type="InterPro" id="IPR022031">
    <property type="entry name" value="Rif1_N"/>
</dbReference>
<keyword evidence="8" id="KW-1185">Reference proteome</keyword>
<name>A0A6J1CTD6_MOMCH</name>